<gene>
    <name evidence="2" type="ORF">FM042_09695</name>
</gene>
<dbReference type="OrthoDB" id="6398603at2"/>
<reference evidence="2 3" key="1">
    <citation type="submission" date="2019-07" db="EMBL/GenBank/DDBJ databases">
        <authorList>
            <person name="Yang M."/>
            <person name="Zhao D."/>
            <person name="Xiang H."/>
        </authorList>
    </citation>
    <scope>NUCLEOTIDE SEQUENCE [LARGE SCALE GENOMIC DNA]</scope>
    <source>
        <strain evidence="2 3">IM1326</strain>
    </source>
</reference>
<organism evidence="2 3">
    <name type="scientific">Aliidiomarina halalkaliphila</name>
    <dbReference type="NCBI Taxonomy" id="2593535"/>
    <lineage>
        <taxon>Bacteria</taxon>
        <taxon>Pseudomonadati</taxon>
        <taxon>Pseudomonadota</taxon>
        <taxon>Gammaproteobacteria</taxon>
        <taxon>Alteromonadales</taxon>
        <taxon>Idiomarinaceae</taxon>
        <taxon>Aliidiomarina</taxon>
    </lineage>
</organism>
<name>A0A552X088_9GAMM</name>
<comment type="caution">
    <text evidence="2">The sequence shown here is derived from an EMBL/GenBank/DDBJ whole genome shotgun (WGS) entry which is preliminary data.</text>
</comment>
<dbReference type="AlphaFoldDB" id="A0A552X088"/>
<feature type="chain" id="PRO_5021915328" evidence="1">
    <location>
        <begin position="36"/>
        <end position="214"/>
    </location>
</feature>
<feature type="signal peptide" evidence="1">
    <location>
        <begin position="1"/>
        <end position="35"/>
    </location>
</feature>
<evidence type="ECO:0000313" key="2">
    <source>
        <dbReference type="EMBL" id="TRW48434.1"/>
    </source>
</evidence>
<keyword evidence="3" id="KW-1185">Reference proteome</keyword>
<dbReference type="RefSeq" id="WP_143236226.1">
    <property type="nucleotide sequence ID" value="NZ_VJWL01000003.1"/>
</dbReference>
<dbReference type="EMBL" id="VJWL01000003">
    <property type="protein sequence ID" value="TRW48434.1"/>
    <property type="molecule type" value="Genomic_DNA"/>
</dbReference>
<evidence type="ECO:0000256" key="1">
    <source>
        <dbReference type="SAM" id="SignalP"/>
    </source>
</evidence>
<keyword evidence="1" id="KW-0732">Signal</keyword>
<proteinExistence type="predicted"/>
<dbReference type="Proteomes" id="UP000320359">
    <property type="component" value="Unassembled WGS sequence"/>
</dbReference>
<evidence type="ECO:0000313" key="3">
    <source>
        <dbReference type="Proteomes" id="UP000320359"/>
    </source>
</evidence>
<sequence length="214" mass="23722">MRRLTNCFTGYARSASTAMFTALVSLCLLVSPANAEETEHVGPNWRMLDLFYWHEAGRDENAPKADMLGLRAGVSFREHWLISIEVTGGELTSTSELSTSTANAFQSTFLAGYRSAASDFADLYIMGGGTRIDVDFGNFTAWQSGFVTRAGMRGVIESTWDLNTYLQYSYVNRSSTTSIHAEARYPLFHRVDVFAGIGVYARDYSGRIGVSIHF</sequence>
<protein>
    <submittedName>
        <fullName evidence="2">Outer membrane beta-barrel protein</fullName>
    </submittedName>
</protein>
<accession>A0A552X088</accession>